<proteinExistence type="predicted"/>
<evidence type="ECO:0000313" key="2">
    <source>
        <dbReference type="Proteomes" id="UP000708208"/>
    </source>
</evidence>
<comment type="caution">
    <text evidence="1">The sequence shown here is derived from an EMBL/GenBank/DDBJ whole genome shotgun (WGS) entry which is preliminary data.</text>
</comment>
<dbReference type="EMBL" id="CAJVCH010070475">
    <property type="protein sequence ID" value="CAG7720424.1"/>
    <property type="molecule type" value="Genomic_DNA"/>
</dbReference>
<keyword evidence="2" id="KW-1185">Reference proteome</keyword>
<accession>A0A8J2P1G1</accession>
<feature type="non-terminal residue" evidence="1">
    <location>
        <position position="1"/>
    </location>
</feature>
<sequence length="23" mass="2657">MAFMLQRYMCLSNMDSTLISGDE</sequence>
<dbReference type="Proteomes" id="UP000708208">
    <property type="component" value="Unassembled WGS sequence"/>
</dbReference>
<protein>
    <submittedName>
        <fullName evidence="1">Uncharacterized protein</fullName>
    </submittedName>
</protein>
<name>A0A8J2P1G1_9HEXA</name>
<gene>
    <name evidence="1" type="ORF">AFUS01_LOCUS9701</name>
</gene>
<organism evidence="1 2">
    <name type="scientific">Allacma fusca</name>
    <dbReference type="NCBI Taxonomy" id="39272"/>
    <lineage>
        <taxon>Eukaryota</taxon>
        <taxon>Metazoa</taxon>
        <taxon>Ecdysozoa</taxon>
        <taxon>Arthropoda</taxon>
        <taxon>Hexapoda</taxon>
        <taxon>Collembola</taxon>
        <taxon>Symphypleona</taxon>
        <taxon>Sminthuridae</taxon>
        <taxon>Allacma</taxon>
    </lineage>
</organism>
<reference evidence="1" key="1">
    <citation type="submission" date="2021-06" db="EMBL/GenBank/DDBJ databases">
        <authorList>
            <person name="Hodson N. C."/>
            <person name="Mongue J. A."/>
            <person name="Jaron S. K."/>
        </authorList>
    </citation>
    <scope>NUCLEOTIDE SEQUENCE</scope>
</reference>
<dbReference type="AlphaFoldDB" id="A0A8J2P1G1"/>
<evidence type="ECO:0000313" key="1">
    <source>
        <dbReference type="EMBL" id="CAG7720424.1"/>
    </source>
</evidence>